<proteinExistence type="predicted"/>
<organism evidence="3 4">
    <name type="scientific">Achlya hypogyna</name>
    <name type="common">Oomycete</name>
    <name type="synonym">Protoachlya hypogyna</name>
    <dbReference type="NCBI Taxonomy" id="1202772"/>
    <lineage>
        <taxon>Eukaryota</taxon>
        <taxon>Sar</taxon>
        <taxon>Stramenopiles</taxon>
        <taxon>Oomycota</taxon>
        <taxon>Saprolegniomycetes</taxon>
        <taxon>Saprolegniales</taxon>
        <taxon>Achlyaceae</taxon>
        <taxon>Achlya</taxon>
    </lineage>
</organism>
<dbReference type="EMBL" id="JNBR01000819">
    <property type="protein sequence ID" value="OQR89443.1"/>
    <property type="molecule type" value="Genomic_DNA"/>
</dbReference>
<evidence type="ECO:0000313" key="4">
    <source>
        <dbReference type="Proteomes" id="UP000243579"/>
    </source>
</evidence>
<dbReference type="AlphaFoldDB" id="A0A1V9YV38"/>
<dbReference type="Pfam" id="PF03171">
    <property type="entry name" value="2OG-FeII_Oxy"/>
    <property type="match status" value="1"/>
</dbReference>
<dbReference type="SUPFAM" id="SSF51197">
    <property type="entry name" value="Clavaminate synthase-like"/>
    <property type="match status" value="1"/>
</dbReference>
<dbReference type="InterPro" id="IPR050231">
    <property type="entry name" value="Iron_ascorbate_oxido_reductase"/>
</dbReference>
<dbReference type="Pfam" id="PF14226">
    <property type="entry name" value="DIOX_N"/>
    <property type="match status" value="1"/>
</dbReference>
<dbReference type="STRING" id="1202772.A0A1V9YV38"/>
<comment type="caution">
    <text evidence="3">The sequence shown here is derived from an EMBL/GenBank/DDBJ whole genome shotgun (WGS) entry which is preliminary data.</text>
</comment>
<dbReference type="OrthoDB" id="288590at2759"/>
<dbReference type="Gene3D" id="2.60.120.330">
    <property type="entry name" value="B-lactam Antibiotic, Isopenicillin N Synthase, Chain"/>
    <property type="match status" value="1"/>
</dbReference>
<feature type="domain" description="Isopenicillin N synthase-like Fe(2+) 2OG dioxygenase" evidence="1">
    <location>
        <begin position="172"/>
        <end position="233"/>
    </location>
</feature>
<accession>A0A1V9YV38</accession>
<dbReference type="PANTHER" id="PTHR47990">
    <property type="entry name" value="2-OXOGLUTARATE (2OG) AND FE(II)-DEPENDENT OXYGENASE SUPERFAMILY PROTEIN-RELATED"/>
    <property type="match status" value="1"/>
</dbReference>
<feature type="domain" description="Non-haem dioxygenase N-terminal" evidence="2">
    <location>
        <begin position="9"/>
        <end position="121"/>
    </location>
</feature>
<evidence type="ECO:0000313" key="3">
    <source>
        <dbReference type="EMBL" id="OQR89443.1"/>
    </source>
</evidence>
<evidence type="ECO:0000259" key="2">
    <source>
        <dbReference type="Pfam" id="PF14226"/>
    </source>
</evidence>
<sequence>MLHDSQGIAVIDLALPAAHVTKNIAAACTSSGCFHIINHGVTVELIERVWAELDAFFALPLAEKEACARPSPSDYHRYSAFRVENIAAFMGRKGEPNDPIKKFDFSNAAEGAMTTPNMWPADRPEFRATMESYYAALKGVTTQLFGHFALALDVPHEYFSQRTSTAANEIKLKHYPPIQDATRRFAEHTDSVPFTLLLVDDSPNALHAKTPLGWVPVAPVPGGLFVNLGNVLQR</sequence>
<reference evidence="3 4" key="1">
    <citation type="journal article" date="2014" name="Genome Biol. Evol.">
        <title>The secreted proteins of Achlya hypogyna and Thraustotheca clavata identify the ancestral oomycete secretome and reveal gene acquisitions by horizontal gene transfer.</title>
        <authorList>
            <person name="Misner I."/>
            <person name="Blouin N."/>
            <person name="Leonard G."/>
            <person name="Richards T.A."/>
            <person name="Lane C.E."/>
        </authorList>
    </citation>
    <scope>NUCLEOTIDE SEQUENCE [LARGE SCALE GENOMIC DNA]</scope>
    <source>
        <strain evidence="3 4">ATCC 48635</strain>
    </source>
</reference>
<protein>
    <submittedName>
        <fullName evidence="3">Oxidoreductase</fullName>
    </submittedName>
</protein>
<gene>
    <name evidence="3" type="ORF">ACHHYP_06288</name>
</gene>
<dbReference type="Proteomes" id="UP000243579">
    <property type="component" value="Unassembled WGS sequence"/>
</dbReference>
<dbReference type="InterPro" id="IPR044861">
    <property type="entry name" value="IPNS-like_FE2OG_OXY"/>
</dbReference>
<dbReference type="InterPro" id="IPR027443">
    <property type="entry name" value="IPNS-like_sf"/>
</dbReference>
<keyword evidence="4" id="KW-1185">Reference proteome</keyword>
<dbReference type="InterPro" id="IPR026992">
    <property type="entry name" value="DIOX_N"/>
</dbReference>
<evidence type="ECO:0000259" key="1">
    <source>
        <dbReference type="Pfam" id="PF03171"/>
    </source>
</evidence>
<name>A0A1V9YV38_ACHHY</name>